<dbReference type="GO" id="GO:0005886">
    <property type="term" value="C:plasma membrane"/>
    <property type="evidence" value="ECO:0007669"/>
    <property type="project" value="UniProtKB-SubCell"/>
</dbReference>
<evidence type="ECO:0000256" key="8">
    <source>
        <dbReference type="SAM" id="Phobius"/>
    </source>
</evidence>
<feature type="transmembrane region" description="Helical" evidence="8">
    <location>
        <begin position="167"/>
        <end position="192"/>
    </location>
</feature>
<feature type="transmembrane region" description="Helical" evidence="8">
    <location>
        <begin position="6"/>
        <end position="22"/>
    </location>
</feature>
<sequence length="459" mass="53191">MFKRAYLFLLAILLIGAFLRFYRLGEMAAFDFDQEYASNFAYSVIKEFPVQLIGQQLSVEGLFMGPLYFYYLVPFFALFNLHPFGGFVGSVILGLTTVVAYFIIGKKMFGTKAGIVLAGLKATLFHQVRNDWTMAPSYSSELIVLITWYCFYRYWKGETKILPLMGLSFGLFTSFHPILFPFYFVFIGLLIIKKRLPSFKIAILSLVAFAIPITPLLLFEYFHKFLEVKRLLSFFGTNTSPFKIDTLLQNLQITYFGLGELLSFYTIPKELFASVFFASLLMLIFKKSQFSKESFHKYALIISFLAFLLYYTFFPSHIPEYYFLGLTTLFFLYFGAMLSLLVRNRWPFVALLLVLGNITYSNVSLFVDRWQNPSLTTLAYKDFVVKEITYRETNNNEFYVSYIKNPGWDYGFNYLFKLYGQDIEGRIAKDRVYTIVTPKSLSPDSLDIMYGNVGLILPD</sequence>
<evidence type="ECO:0000256" key="6">
    <source>
        <dbReference type="ARBA" id="ARBA00022989"/>
    </source>
</evidence>
<feature type="transmembrane region" description="Helical" evidence="8">
    <location>
        <begin position="201"/>
        <end position="222"/>
    </location>
</feature>
<comment type="caution">
    <text evidence="10">The sequence shown here is derived from an EMBL/GenBank/DDBJ whole genome shotgun (WGS) entry which is preliminary data.</text>
</comment>
<protein>
    <recommendedName>
        <fullName evidence="9">Glycosyltransferase RgtA/B/C/D-like domain-containing protein</fullName>
    </recommendedName>
</protein>
<accession>A0A1G1VC29</accession>
<evidence type="ECO:0000256" key="3">
    <source>
        <dbReference type="ARBA" id="ARBA00022676"/>
    </source>
</evidence>
<feature type="transmembrane region" description="Helical" evidence="8">
    <location>
        <begin position="138"/>
        <end position="155"/>
    </location>
</feature>
<keyword evidence="6 8" id="KW-1133">Transmembrane helix</keyword>
<keyword evidence="3" id="KW-0328">Glycosyltransferase</keyword>
<organism evidence="10 11">
    <name type="scientific">Candidatus Blackburnbacteria bacterium RIFCSPLOWO2_01_FULL_40_20</name>
    <dbReference type="NCBI Taxonomy" id="1797519"/>
    <lineage>
        <taxon>Bacteria</taxon>
        <taxon>Candidatus Blackburniibacteriota</taxon>
    </lineage>
</organism>
<proteinExistence type="predicted"/>
<evidence type="ECO:0000256" key="5">
    <source>
        <dbReference type="ARBA" id="ARBA00022692"/>
    </source>
</evidence>
<dbReference type="GO" id="GO:0009103">
    <property type="term" value="P:lipopolysaccharide biosynthetic process"/>
    <property type="evidence" value="ECO:0007669"/>
    <property type="project" value="UniProtKB-ARBA"/>
</dbReference>
<feature type="domain" description="Glycosyltransferase RgtA/B/C/D-like" evidence="9">
    <location>
        <begin position="66"/>
        <end position="216"/>
    </location>
</feature>
<evidence type="ECO:0000256" key="1">
    <source>
        <dbReference type="ARBA" id="ARBA00004651"/>
    </source>
</evidence>
<evidence type="ECO:0000256" key="4">
    <source>
        <dbReference type="ARBA" id="ARBA00022679"/>
    </source>
</evidence>
<dbReference type="EMBL" id="MHCC01000022">
    <property type="protein sequence ID" value="OGY12988.1"/>
    <property type="molecule type" value="Genomic_DNA"/>
</dbReference>
<feature type="transmembrane region" description="Helical" evidence="8">
    <location>
        <begin position="321"/>
        <end position="341"/>
    </location>
</feature>
<feature type="transmembrane region" description="Helical" evidence="8">
    <location>
        <begin position="297"/>
        <end position="315"/>
    </location>
</feature>
<dbReference type="AlphaFoldDB" id="A0A1G1VC29"/>
<evidence type="ECO:0000313" key="11">
    <source>
        <dbReference type="Proteomes" id="UP000178659"/>
    </source>
</evidence>
<evidence type="ECO:0000259" key="9">
    <source>
        <dbReference type="Pfam" id="PF13231"/>
    </source>
</evidence>
<dbReference type="InterPro" id="IPR050297">
    <property type="entry name" value="LipidA_mod_glycosyltrf_83"/>
</dbReference>
<dbReference type="InterPro" id="IPR038731">
    <property type="entry name" value="RgtA/B/C-like"/>
</dbReference>
<dbReference type="Proteomes" id="UP000178659">
    <property type="component" value="Unassembled WGS sequence"/>
</dbReference>
<keyword evidence="7 8" id="KW-0472">Membrane</keyword>
<dbReference type="PANTHER" id="PTHR33908">
    <property type="entry name" value="MANNOSYLTRANSFERASE YKCB-RELATED"/>
    <property type="match status" value="1"/>
</dbReference>
<dbReference type="Pfam" id="PF13231">
    <property type="entry name" value="PMT_2"/>
    <property type="match status" value="1"/>
</dbReference>
<gene>
    <name evidence="10" type="ORF">A3A77_01590</name>
</gene>
<reference evidence="10 11" key="1">
    <citation type="journal article" date="2016" name="Nat. Commun.">
        <title>Thousands of microbial genomes shed light on interconnected biogeochemical processes in an aquifer system.</title>
        <authorList>
            <person name="Anantharaman K."/>
            <person name="Brown C.T."/>
            <person name="Hug L.A."/>
            <person name="Sharon I."/>
            <person name="Castelle C.J."/>
            <person name="Probst A.J."/>
            <person name="Thomas B.C."/>
            <person name="Singh A."/>
            <person name="Wilkins M.J."/>
            <person name="Karaoz U."/>
            <person name="Brodie E.L."/>
            <person name="Williams K.H."/>
            <person name="Hubbard S.S."/>
            <person name="Banfield J.F."/>
        </authorList>
    </citation>
    <scope>NUCLEOTIDE SEQUENCE [LARGE SCALE GENOMIC DNA]</scope>
</reference>
<feature type="transmembrane region" description="Helical" evidence="8">
    <location>
        <begin position="264"/>
        <end position="285"/>
    </location>
</feature>
<comment type="subcellular location">
    <subcellularLocation>
        <location evidence="1">Cell membrane</location>
        <topology evidence="1">Multi-pass membrane protein</topology>
    </subcellularLocation>
</comment>
<evidence type="ECO:0000313" key="10">
    <source>
        <dbReference type="EMBL" id="OGY12988.1"/>
    </source>
</evidence>
<feature type="transmembrane region" description="Helical" evidence="8">
    <location>
        <begin position="85"/>
        <end position="104"/>
    </location>
</feature>
<keyword evidence="5 8" id="KW-0812">Transmembrane</keyword>
<dbReference type="PANTHER" id="PTHR33908:SF11">
    <property type="entry name" value="MEMBRANE PROTEIN"/>
    <property type="match status" value="1"/>
</dbReference>
<keyword evidence="2" id="KW-1003">Cell membrane</keyword>
<name>A0A1G1VC29_9BACT</name>
<evidence type="ECO:0000256" key="2">
    <source>
        <dbReference type="ARBA" id="ARBA00022475"/>
    </source>
</evidence>
<feature type="transmembrane region" description="Helical" evidence="8">
    <location>
        <begin position="61"/>
        <end position="79"/>
    </location>
</feature>
<keyword evidence="4" id="KW-0808">Transferase</keyword>
<evidence type="ECO:0000256" key="7">
    <source>
        <dbReference type="ARBA" id="ARBA00023136"/>
    </source>
</evidence>
<dbReference type="GO" id="GO:0016763">
    <property type="term" value="F:pentosyltransferase activity"/>
    <property type="evidence" value="ECO:0007669"/>
    <property type="project" value="TreeGrafter"/>
</dbReference>